<dbReference type="GO" id="GO:0005783">
    <property type="term" value="C:endoplasmic reticulum"/>
    <property type="evidence" value="ECO:0007669"/>
    <property type="project" value="UniProtKB-ARBA"/>
</dbReference>
<accession>A0A914WDL3</accession>
<evidence type="ECO:0000256" key="4">
    <source>
        <dbReference type="ARBA" id="ARBA00022737"/>
    </source>
</evidence>
<dbReference type="InterPro" id="IPR052273">
    <property type="entry name" value="PPIase_FKBP"/>
</dbReference>
<keyword evidence="5" id="KW-0256">Endoplasmic reticulum</keyword>
<feature type="domain" description="EF-hand" evidence="12">
    <location>
        <begin position="229"/>
        <end position="258"/>
    </location>
</feature>
<name>A0A914WDL3_9BILA</name>
<evidence type="ECO:0000256" key="7">
    <source>
        <dbReference type="ARBA" id="ARBA00023110"/>
    </source>
</evidence>
<dbReference type="AlphaFoldDB" id="A0A914WDL3"/>
<evidence type="ECO:0000313" key="14">
    <source>
        <dbReference type="WBParaSite" id="PSAMB.scaffold3816size16783.g22641.t1"/>
    </source>
</evidence>
<evidence type="ECO:0000256" key="3">
    <source>
        <dbReference type="ARBA" id="ARBA00022729"/>
    </source>
</evidence>
<dbReference type="PROSITE" id="PS00018">
    <property type="entry name" value="EF_HAND_1"/>
    <property type="match status" value="2"/>
</dbReference>
<dbReference type="Pfam" id="PF00254">
    <property type="entry name" value="FKBP_C"/>
    <property type="match status" value="1"/>
</dbReference>
<dbReference type="GO" id="GO:0005509">
    <property type="term" value="F:calcium ion binding"/>
    <property type="evidence" value="ECO:0007669"/>
    <property type="project" value="InterPro"/>
</dbReference>
<dbReference type="Gene3D" id="3.10.50.40">
    <property type="match status" value="1"/>
</dbReference>
<evidence type="ECO:0000256" key="8">
    <source>
        <dbReference type="ARBA" id="ARBA00023180"/>
    </source>
</evidence>
<evidence type="ECO:0000259" key="12">
    <source>
        <dbReference type="PROSITE" id="PS50222"/>
    </source>
</evidence>
<dbReference type="Gene3D" id="1.10.238.10">
    <property type="entry name" value="EF-hand"/>
    <property type="match status" value="1"/>
</dbReference>
<protein>
    <recommendedName>
        <fullName evidence="2 10">peptidylprolyl isomerase</fullName>
        <ecNumber evidence="2 10">5.2.1.8</ecNumber>
    </recommendedName>
</protein>
<keyword evidence="3" id="KW-0732">Signal</keyword>
<dbReference type="PROSITE" id="PS50059">
    <property type="entry name" value="FKBP_PPIASE"/>
    <property type="match status" value="1"/>
</dbReference>
<dbReference type="EC" id="5.2.1.8" evidence="2 10"/>
<dbReference type="GO" id="GO:0003755">
    <property type="term" value="F:peptidyl-prolyl cis-trans isomerase activity"/>
    <property type="evidence" value="ECO:0007669"/>
    <property type="project" value="UniProtKB-KW"/>
</dbReference>
<evidence type="ECO:0000259" key="11">
    <source>
        <dbReference type="PROSITE" id="PS50059"/>
    </source>
</evidence>
<organism evidence="13 14">
    <name type="scientific">Plectus sambesii</name>
    <dbReference type="NCBI Taxonomy" id="2011161"/>
    <lineage>
        <taxon>Eukaryota</taxon>
        <taxon>Metazoa</taxon>
        <taxon>Ecdysozoa</taxon>
        <taxon>Nematoda</taxon>
        <taxon>Chromadorea</taxon>
        <taxon>Plectida</taxon>
        <taxon>Plectina</taxon>
        <taxon>Plectoidea</taxon>
        <taxon>Plectidae</taxon>
        <taxon>Plectus</taxon>
    </lineage>
</organism>
<evidence type="ECO:0000256" key="2">
    <source>
        <dbReference type="ARBA" id="ARBA00013194"/>
    </source>
</evidence>
<evidence type="ECO:0000313" key="13">
    <source>
        <dbReference type="Proteomes" id="UP000887566"/>
    </source>
</evidence>
<keyword evidence="6" id="KW-0106">Calcium</keyword>
<sequence length="315" mass="35709">MAAISEQIVEADVDLKKGGSSMEIPEPMKSVGGKRAEDSIPVIEIRGEGKPMTAAQIRALEEESAGKPLDIKVKHTWRPGKCPRAAKRKDFVTFQYKAFTEDGKKYDQTYGRGPIRMQLGVGLTMPGLDKGLRGMCDTELRKITIPYRLSRKKKSKVWKYILSDEHWLVFDIEMLTVEPWSVELQFNFMDLNNDTFLTSNELAKFAEKMRKEFGRTWPNEDIDNVVAGKYFVKYFDANGDGKIDMTEYKAVMQRDMATMSSTPKSRKPQGRMRDPGVGWILDFNNDGIVTLEEMDSAAEVFEGAPAIKPLLKDEL</sequence>
<dbReference type="PANTHER" id="PTHR46222:SF3">
    <property type="entry name" value="PEPTIDYLPROLYL ISOMERASE"/>
    <property type="match status" value="1"/>
</dbReference>
<dbReference type="SUPFAM" id="SSF54534">
    <property type="entry name" value="FKBP-like"/>
    <property type="match status" value="1"/>
</dbReference>
<evidence type="ECO:0000256" key="1">
    <source>
        <dbReference type="ARBA" id="ARBA00000971"/>
    </source>
</evidence>
<keyword evidence="8" id="KW-0325">Glycoprotein</keyword>
<reference evidence="14" key="1">
    <citation type="submission" date="2022-11" db="UniProtKB">
        <authorList>
            <consortium name="WormBaseParasite"/>
        </authorList>
    </citation>
    <scope>IDENTIFICATION</scope>
</reference>
<feature type="domain" description="PPIase FKBP-type" evidence="11">
    <location>
        <begin position="89"/>
        <end position="178"/>
    </location>
</feature>
<dbReference type="InterPro" id="IPR011992">
    <property type="entry name" value="EF-hand-dom_pair"/>
</dbReference>
<comment type="catalytic activity">
    <reaction evidence="1 10">
        <text>[protein]-peptidylproline (omega=180) = [protein]-peptidylproline (omega=0)</text>
        <dbReference type="Rhea" id="RHEA:16237"/>
        <dbReference type="Rhea" id="RHEA-COMP:10747"/>
        <dbReference type="Rhea" id="RHEA-COMP:10748"/>
        <dbReference type="ChEBI" id="CHEBI:83833"/>
        <dbReference type="ChEBI" id="CHEBI:83834"/>
        <dbReference type="EC" id="5.2.1.8"/>
    </reaction>
</comment>
<dbReference type="SUPFAM" id="SSF47473">
    <property type="entry name" value="EF-hand"/>
    <property type="match status" value="1"/>
</dbReference>
<proteinExistence type="predicted"/>
<dbReference type="PANTHER" id="PTHR46222">
    <property type="entry name" value="PEPTIDYL-PROLYL CIS-TRANS ISOMERASE FKBP7/14"/>
    <property type="match status" value="1"/>
</dbReference>
<evidence type="ECO:0000256" key="5">
    <source>
        <dbReference type="ARBA" id="ARBA00022824"/>
    </source>
</evidence>
<dbReference type="Pfam" id="PF13202">
    <property type="entry name" value="EF-hand_5"/>
    <property type="match status" value="1"/>
</dbReference>
<dbReference type="InterPro" id="IPR046357">
    <property type="entry name" value="PPIase_dom_sf"/>
</dbReference>
<dbReference type="PROSITE" id="PS50222">
    <property type="entry name" value="EF_HAND_2"/>
    <property type="match status" value="1"/>
</dbReference>
<evidence type="ECO:0000256" key="10">
    <source>
        <dbReference type="PROSITE-ProRule" id="PRU00277"/>
    </source>
</evidence>
<keyword evidence="9 10" id="KW-0413">Isomerase</keyword>
<dbReference type="InterPro" id="IPR001179">
    <property type="entry name" value="PPIase_FKBP_dom"/>
</dbReference>
<evidence type="ECO:0000256" key="9">
    <source>
        <dbReference type="ARBA" id="ARBA00023235"/>
    </source>
</evidence>
<dbReference type="InterPro" id="IPR018247">
    <property type="entry name" value="EF_Hand_1_Ca_BS"/>
</dbReference>
<keyword evidence="13" id="KW-1185">Reference proteome</keyword>
<dbReference type="InterPro" id="IPR002048">
    <property type="entry name" value="EF_hand_dom"/>
</dbReference>
<keyword evidence="4" id="KW-0677">Repeat</keyword>
<dbReference type="WBParaSite" id="PSAMB.scaffold3816size16783.g22641.t1">
    <property type="protein sequence ID" value="PSAMB.scaffold3816size16783.g22641.t1"/>
    <property type="gene ID" value="PSAMB.scaffold3816size16783.g22641"/>
</dbReference>
<evidence type="ECO:0000256" key="6">
    <source>
        <dbReference type="ARBA" id="ARBA00022837"/>
    </source>
</evidence>
<keyword evidence="7 10" id="KW-0697">Rotamase</keyword>
<dbReference type="Proteomes" id="UP000887566">
    <property type="component" value="Unplaced"/>
</dbReference>